<proteinExistence type="predicted"/>
<dbReference type="CDD" id="cd00322">
    <property type="entry name" value="FNR_like"/>
    <property type="match status" value="1"/>
</dbReference>
<dbReference type="Pfam" id="PF00175">
    <property type="entry name" value="NAD_binding_1"/>
    <property type="match status" value="1"/>
</dbReference>
<dbReference type="PIRSF" id="PIRSF006816">
    <property type="entry name" value="Cyc3_hyd_g"/>
    <property type="match status" value="1"/>
</dbReference>
<dbReference type="SUPFAM" id="SSF63380">
    <property type="entry name" value="Riboflavin synthase domain-like"/>
    <property type="match status" value="1"/>
</dbReference>
<evidence type="ECO:0000259" key="2">
    <source>
        <dbReference type="PROSITE" id="PS51384"/>
    </source>
</evidence>
<dbReference type="GO" id="GO:0016491">
    <property type="term" value="F:oxidoreductase activity"/>
    <property type="evidence" value="ECO:0007669"/>
    <property type="project" value="InterPro"/>
</dbReference>
<comment type="caution">
    <text evidence="3">The sequence shown here is derived from an EMBL/GenBank/DDBJ whole genome shotgun (WGS) entry which is preliminary data.</text>
</comment>
<keyword evidence="1" id="KW-0274">FAD</keyword>
<dbReference type="InterPro" id="IPR013112">
    <property type="entry name" value="FAD-bd_8"/>
</dbReference>
<feature type="domain" description="FAD-binding FR-type" evidence="2">
    <location>
        <begin position="4"/>
        <end position="104"/>
    </location>
</feature>
<dbReference type="GO" id="GO:0051537">
    <property type="term" value="F:2 iron, 2 sulfur cluster binding"/>
    <property type="evidence" value="ECO:0007669"/>
    <property type="project" value="InterPro"/>
</dbReference>
<gene>
    <name evidence="3" type="ORF">CO179_05645</name>
</gene>
<dbReference type="GO" id="GO:0050660">
    <property type="term" value="F:flavin adenine dinucleotide binding"/>
    <property type="evidence" value="ECO:0007669"/>
    <property type="project" value="InterPro"/>
</dbReference>
<dbReference type="PRINTS" id="PR00410">
    <property type="entry name" value="PHEHYDRXLASE"/>
</dbReference>
<evidence type="ECO:0000256" key="1">
    <source>
        <dbReference type="PIRSR" id="PIRSR006816-1"/>
    </source>
</evidence>
<dbReference type="PANTHER" id="PTHR47354">
    <property type="entry name" value="NADH OXIDOREDUCTASE HCR"/>
    <property type="match status" value="1"/>
</dbReference>
<name>A0A2M7X007_UNCKA</name>
<dbReference type="PANTHER" id="PTHR47354:SF5">
    <property type="entry name" value="PROTEIN RFBI"/>
    <property type="match status" value="1"/>
</dbReference>
<dbReference type="SUPFAM" id="SSF52343">
    <property type="entry name" value="Ferredoxin reductase-like, C-terminal NADP-linked domain"/>
    <property type="match status" value="1"/>
</dbReference>
<dbReference type="InterPro" id="IPR039261">
    <property type="entry name" value="FNR_nucleotide-bd"/>
</dbReference>
<protein>
    <submittedName>
        <fullName evidence="3">Oxidoreductase</fullName>
    </submittedName>
</protein>
<dbReference type="InterPro" id="IPR050415">
    <property type="entry name" value="MRET"/>
</dbReference>
<feature type="binding site" evidence="1">
    <location>
        <begin position="55"/>
        <end position="58"/>
    </location>
    <ligand>
        <name>FAD</name>
        <dbReference type="ChEBI" id="CHEBI:57692"/>
    </ligand>
</feature>
<dbReference type="AlphaFoldDB" id="A0A2M7X007"/>
<dbReference type="InterPro" id="IPR017938">
    <property type="entry name" value="Riboflavin_synthase-like_b-brl"/>
</dbReference>
<dbReference type="InterPro" id="IPR012165">
    <property type="entry name" value="Cyt_c3_hydrogenase_gsu"/>
</dbReference>
<dbReference type="Gene3D" id="3.40.50.80">
    <property type="entry name" value="Nucleotide-binding domain of ferredoxin-NADP reductase (FNR) module"/>
    <property type="match status" value="1"/>
</dbReference>
<dbReference type="Gene3D" id="2.40.30.10">
    <property type="entry name" value="Translation factors"/>
    <property type="match status" value="1"/>
</dbReference>
<comment type="cofactor">
    <cofactor evidence="1">
        <name>FAD</name>
        <dbReference type="ChEBI" id="CHEBI:57692"/>
    </cofactor>
    <text evidence="1">Binds 1 FAD per subunit.</text>
</comment>
<evidence type="ECO:0000313" key="3">
    <source>
        <dbReference type="EMBL" id="PJA39256.1"/>
    </source>
</evidence>
<dbReference type="InterPro" id="IPR001433">
    <property type="entry name" value="OxRdtase_FAD/NAD-bd"/>
</dbReference>
<keyword evidence="1" id="KW-0285">Flavoprotein</keyword>
<organism evidence="3 4">
    <name type="scientific">candidate division WWE3 bacterium CG_4_9_14_3_um_filter_39_7</name>
    <dbReference type="NCBI Taxonomy" id="1975080"/>
    <lineage>
        <taxon>Bacteria</taxon>
        <taxon>Katanobacteria</taxon>
    </lineage>
</organism>
<dbReference type="EMBL" id="PFWZ01000187">
    <property type="protein sequence ID" value="PJA39256.1"/>
    <property type="molecule type" value="Genomic_DNA"/>
</dbReference>
<sequence>MGVSKTYTSTIVSVKEIADQTISVILTKPEGFEFTAGQFIEVTLPGVTDDRGNVRPFSIASAPNDNHIEIATRVRESGFKQTLESLKGGAQVEFEGPFGNFVLHADGTKPAVFLVGGIGITPVISVLRDEVFKQSSRSHTLFYSNRTPGDATFLDELIKMGESFENITVVPTMTQAESSDWNGETGYIIADMILKYIPDTSNHVFYIVGPSAFVDAMIDVLKDMGVDDLYIKNEAFSGY</sequence>
<dbReference type="InterPro" id="IPR017927">
    <property type="entry name" value="FAD-bd_FR_type"/>
</dbReference>
<dbReference type="Proteomes" id="UP000231195">
    <property type="component" value="Unassembled WGS sequence"/>
</dbReference>
<reference evidence="4" key="1">
    <citation type="submission" date="2017-09" db="EMBL/GenBank/DDBJ databases">
        <title>Depth-based differentiation of microbial function through sediment-hosted aquifers and enrichment of novel symbionts in the deep terrestrial subsurface.</title>
        <authorList>
            <person name="Probst A.J."/>
            <person name="Ladd B."/>
            <person name="Jarett J.K."/>
            <person name="Geller-Mcgrath D.E."/>
            <person name="Sieber C.M.K."/>
            <person name="Emerson J.B."/>
            <person name="Anantharaman K."/>
            <person name="Thomas B.C."/>
            <person name="Malmstrom R."/>
            <person name="Stieglmeier M."/>
            <person name="Klingl A."/>
            <person name="Woyke T."/>
            <person name="Ryan C.M."/>
            <person name="Banfield J.F."/>
        </authorList>
    </citation>
    <scope>NUCLEOTIDE SEQUENCE [LARGE SCALE GENOMIC DNA]</scope>
</reference>
<evidence type="ECO:0000313" key="4">
    <source>
        <dbReference type="Proteomes" id="UP000231195"/>
    </source>
</evidence>
<dbReference type="PROSITE" id="PS51384">
    <property type="entry name" value="FAD_FR"/>
    <property type="match status" value="1"/>
</dbReference>
<dbReference type="Pfam" id="PF08022">
    <property type="entry name" value="FAD_binding_8"/>
    <property type="match status" value="1"/>
</dbReference>
<accession>A0A2M7X007</accession>
<dbReference type="GO" id="GO:0006221">
    <property type="term" value="P:pyrimidine nucleotide biosynthetic process"/>
    <property type="evidence" value="ECO:0007669"/>
    <property type="project" value="InterPro"/>
</dbReference>